<gene>
    <name evidence="8" type="ORF">OHC33_002330</name>
</gene>
<evidence type="ECO:0000256" key="2">
    <source>
        <dbReference type="ARBA" id="ARBA00022692"/>
    </source>
</evidence>
<name>A0AAN8IAK3_9EURO</name>
<keyword evidence="9" id="KW-1185">Reference proteome</keyword>
<keyword evidence="3 6" id="KW-1133">Transmembrane helix</keyword>
<organism evidence="8 9">
    <name type="scientific">Knufia fluminis</name>
    <dbReference type="NCBI Taxonomy" id="191047"/>
    <lineage>
        <taxon>Eukaryota</taxon>
        <taxon>Fungi</taxon>
        <taxon>Dikarya</taxon>
        <taxon>Ascomycota</taxon>
        <taxon>Pezizomycotina</taxon>
        <taxon>Eurotiomycetes</taxon>
        <taxon>Chaetothyriomycetidae</taxon>
        <taxon>Chaetothyriales</taxon>
        <taxon>Trichomeriaceae</taxon>
        <taxon>Knufia</taxon>
    </lineage>
</organism>
<feature type="transmembrane region" description="Helical" evidence="6">
    <location>
        <begin position="401"/>
        <end position="424"/>
    </location>
</feature>
<comment type="caution">
    <text evidence="8">The sequence shown here is derived from an EMBL/GenBank/DDBJ whole genome shotgun (WGS) entry which is preliminary data.</text>
</comment>
<dbReference type="Pfam" id="PF07690">
    <property type="entry name" value="MFS_1"/>
    <property type="match status" value="1"/>
</dbReference>
<feature type="transmembrane region" description="Helical" evidence="6">
    <location>
        <begin position="218"/>
        <end position="242"/>
    </location>
</feature>
<feature type="region of interest" description="Disordered" evidence="5">
    <location>
        <begin position="1"/>
        <end position="47"/>
    </location>
</feature>
<dbReference type="PANTHER" id="PTHR23502">
    <property type="entry name" value="MAJOR FACILITATOR SUPERFAMILY"/>
    <property type="match status" value="1"/>
</dbReference>
<feature type="transmembrane region" description="Helical" evidence="6">
    <location>
        <begin position="430"/>
        <end position="450"/>
    </location>
</feature>
<evidence type="ECO:0000313" key="9">
    <source>
        <dbReference type="Proteomes" id="UP001316803"/>
    </source>
</evidence>
<feature type="transmembrane region" description="Helical" evidence="6">
    <location>
        <begin position="462"/>
        <end position="484"/>
    </location>
</feature>
<protein>
    <recommendedName>
        <fullName evidence="7">Major facilitator superfamily (MFS) profile domain-containing protein</fullName>
    </recommendedName>
</protein>
<dbReference type="Gene3D" id="1.20.1250.20">
    <property type="entry name" value="MFS general substrate transporter like domains"/>
    <property type="match status" value="1"/>
</dbReference>
<dbReference type="Proteomes" id="UP001316803">
    <property type="component" value="Unassembled WGS sequence"/>
</dbReference>
<dbReference type="PROSITE" id="PS50850">
    <property type="entry name" value="MFS"/>
    <property type="match status" value="1"/>
</dbReference>
<keyword evidence="4 6" id="KW-0472">Membrane</keyword>
<evidence type="ECO:0000256" key="5">
    <source>
        <dbReference type="SAM" id="MobiDB-lite"/>
    </source>
</evidence>
<evidence type="ECO:0000256" key="3">
    <source>
        <dbReference type="ARBA" id="ARBA00022989"/>
    </source>
</evidence>
<reference evidence="8 9" key="1">
    <citation type="submission" date="2022-12" db="EMBL/GenBank/DDBJ databases">
        <title>Genomic features and morphological characterization of a novel Knufia sp. strain isolated from spacecraft assembly facility.</title>
        <authorList>
            <person name="Teixeira M."/>
            <person name="Chander A.M."/>
            <person name="Stajich J.E."/>
            <person name="Venkateswaran K."/>
        </authorList>
    </citation>
    <scope>NUCLEOTIDE SEQUENCE [LARGE SCALE GENOMIC DNA]</scope>
    <source>
        <strain evidence="8 9">FJI-L2-BK-P2</strain>
    </source>
</reference>
<feature type="transmembrane region" description="Helical" evidence="6">
    <location>
        <begin position="91"/>
        <end position="115"/>
    </location>
</feature>
<dbReference type="GO" id="GO:0022857">
    <property type="term" value="F:transmembrane transporter activity"/>
    <property type="evidence" value="ECO:0007669"/>
    <property type="project" value="InterPro"/>
</dbReference>
<dbReference type="PANTHER" id="PTHR23502:SF60">
    <property type="entry name" value="MAJOR FACILITATOR SUPERFAMILY (MFS) PROFILE DOMAIN-CONTAINING PROTEIN-RELATED"/>
    <property type="match status" value="1"/>
</dbReference>
<feature type="transmembrane region" description="Helical" evidence="6">
    <location>
        <begin position="361"/>
        <end position="380"/>
    </location>
</feature>
<feature type="domain" description="Major facilitator superfamily (MFS) profile" evidence="7">
    <location>
        <begin position="93"/>
        <end position="524"/>
    </location>
</feature>
<evidence type="ECO:0000259" key="7">
    <source>
        <dbReference type="PROSITE" id="PS50850"/>
    </source>
</evidence>
<dbReference type="FunFam" id="1.20.1250.20:FF:000011">
    <property type="entry name" value="MFS multidrug transporter, putative"/>
    <property type="match status" value="1"/>
</dbReference>
<keyword evidence="2 6" id="KW-0812">Transmembrane</keyword>
<dbReference type="EMBL" id="JAKLMC020000004">
    <property type="protein sequence ID" value="KAK5956841.1"/>
    <property type="molecule type" value="Genomic_DNA"/>
</dbReference>
<sequence length="533" mass="58479">MTTPMMPDGQSQQRPSTIQQHEAPVGMKDIVDQTPQLNEEPALENDTPETVDTMADEKCITTEPVRRVRTIGWDGPNDPDNPKNWTQTRKWASTLTVAMFTFISPIASSMVAPALSDVARDLNVPPGFQTSLLLSIFILSYAFGPLLLGPLSEVFGRTRVLQSSFMFFMVFCLACGLAQNKAQFFVFRIISGLGGSAPLAVGPGVLSDLWPPEQRGKALGYYTAGPLLGPAIGPIFGGFIAQDTTWRWVFWATAAYTGLVQIVGLFVLRETYAPILLARKAAQTANSSNANDSQVSVPKPQLSILLAKALKRPMFLLFTQPIIQALALYQLYNYGTIYLILTTFPNVWIGVYHEKQSIGGLNYLSIGVGFLLASIVAAPLNDKIYVHLKRTRGNGKGRPEFRVPLMFPASLFCVAGLFIYGWTVQFRTHWIFPNIGMFIFSIGCIVSYQCAQTYNIDAYSKYAASGMAAVVMLRSIAGFGFPLFAPAMYDALGYGWGNSLLGFIAIGIGMTAPLAFWLFGEKVRTRSSHARSE</sequence>
<evidence type="ECO:0000256" key="1">
    <source>
        <dbReference type="ARBA" id="ARBA00004141"/>
    </source>
</evidence>
<proteinExistence type="predicted"/>
<feature type="transmembrane region" description="Helical" evidence="6">
    <location>
        <begin position="496"/>
        <end position="519"/>
    </location>
</feature>
<evidence type="ECO:0000256" key="4">
    <source>
        <dbReference type="ARBA" id="ARBA00023136"/>
    </source>
</evidence>
<dbReference type="SUPFAM" id="SSF103473">
    <property type="entry name" value="MFS general substrate transporter"/>
    <property type="match status" value="1"/>
</dbReference>
<dbReference type="InterPro" id="IPR020846">
    <property type="entry name" value="MFS_dom"/>
</dbReference>
<dbReference type="AlphaFoldDB" id="A0AAN8IAK3"/>
<dbReference type="GO" id="GO:0016020">
    <property type="term" value="C:membrane"/>
    <property type="evidence" value="ECO:0007669"/>
    <property type="project" value="UniProtKB-SubCell"/>
</dbReference>
<accession>A0AAN8IAK3</accession>
<evidence type="ECO:0000256" key="6">
    <source>
        <dbReference type="SAM" id="Phobius"/>
    </source>
</evidence>
<feature type="compositionally biased region" description="Polar residues" evidence="5">
    <location>
        <begin position="1"/>
        <end position="20"/>
    </location>
</feature>
<evidence type="ECO:0000313" key="8">
    <source>
        <dbReference type="EMBL" id="KAK5956841.1"/>
    </source>
</evidence>
<feature type="transmembrane region" description="Helical" evidence="6">
    <location>
        <begin position="160"/>
        <end position="179"/>
    </location>
</feature>
<feature type="transmembrane region" description="Helical" evidence="6">
    <location>
        <begin position="185"/>
        <end position="206"/>
    </location>
</feature>
<comment type="subcellular location">
    <subcellularLocation>
        <location evidence="1">Membrane</location>
        <topology evidence="1">Multi-pass membrane protein</topology>
    </subcellularLocation>
</comment>
<feature type="transmembrane region" description="Helical" evidence="6">
    <location>
        <begin position="127"/>
        <end position="148"/>
    </location>
</feature>
<dbReference type="CDD" id="cd17323">
    <property type="entry name" value="MFS_Tpo1_MDR_like"/>
    <property type="match status" value="1"/>
</dbReference>
<feature type="transmembrane region" description="Helical" evidence="6">
    <location>
        <begin position="248"/>
        <end position="268"/>
    </location>
</feature>
<dbReference type="InterPro" id="IPR011701">
    <property type="entry name" value="MFS"/>
</dbReference>
<dbReference type="InterPro" id="IPR036259">
    <property type="entry name" value="MFS_trans_sf"/>
</dbReference>